<dbReference type="SUPFAM" id="SSF50985">
    <property type="entry name" value="RCC1/BLIP-II"/>
    <property type="match status" value="1"/>
</dbReference>
<dbReference type="AlphaFoldDB" id="A0A1E3HCD8"/>
<evidence type="ECO:0008006" key="3">
    <source>
        <dbReference type="Google" id="ProtNLM"/>
    </source>
</evidence>
<evidence type="ECO:0000313" key="1">
    <source>
        <dbReference type="EMBL" id="ODN73436.1"/>
    </source>
</evidence>
<dbReference type="RefSeq" id="XP_018989348.1">
    <property type="nucleotide sequence ID" value="XM_019142777.1"/>
</dbReference>
<dbReference type="InterPro" id="IPR009091">
    <property type="entry name" value="RCC1/BLIP-II"/>
</dbReference>
<name>A0A1E3HCD8_9TREE</name>
<dbReference type="GeneID" id="30159265"/>
<dbReference type="Proteomes" id="UP000094065">
    <property type="component" value="Unassembled WGS sequence"/>
</dbReference>
<keyword evidence="2" id="KW-1185">Reference proteome</keyword>
<proteinExistence type="predicted"/>
<gene>
    <name evidence="1" type="ORF">L202_07956</name>
</gene>
<accession>A0A1E3HCD8</accession>
<reference evidence="1 2" key="1">
    <citation type="submission" date="2016-06" db="EMBL/GenBank/DDBJ databases">
        <title>Evolution of pathogenesis and genome organization in the Tremellales.</title>
        <authorList>
            <person name="Cuomo C."/>
            <person name="Litvintseva A."/>
            <person name="Heitman J."/>
            <person name="Chen Y."/>
            <person name="Sun S."/>
            <person name="Springer D."/>
            <person name="Dromer F."/>
            <person name="Young S."/>
            <person name="Zeng Q."/>
            <person name="Chapman S."/>
            <person name="Gujja S."/>
            <person name="Saif S."/>
            <person name="Birren B."/>
        </authorList>
    </citation>
    <scope>NUCLEOTIDE SEQUENCE [LARGE SCALE GENOMIC DNA]</scope>
    <source>
        <strain evidence="1 2">CBS 6039</strain>
    </source>
</reference>
<comment type="caution">
    <text evidence="1">The sequence shown here is derived from an EMBL/GenBank/DDBJ whole genome shotgun (WGS) entry which is preliminary data.</text>
</comment>
<dbReference type="EMBL" id="AWGJ01000013">
    <property type="protein sequence ID" value="ODN73436.1"/>
    <property type="molecule type" value="Genomic_DNA"/>
</dbReference>
<protein>
    <recommendedName>
        <fullName evidence="3">CNH domain-containing protein</fullName>
    </recommendedName>
</protein>
<dbReference type="OrthoDB" id="5370059at2759"/>
<organism evidence="1 2">
    <name type="scientific">Cryptococcus amylolentus CBS 6039</name>
    <dbReference type="NCBI Taxonomy" id="1295533"/>
    <lineage>
        <taxon>Eukaryota</taxon>
        <taxon>Fungi</taxon>
        <taxon>Dikarya</taxon>
        <taxon>Basidiomycota</taxon>
        <taxon>Agaricomycotina</taxon>
        <taxon>Tremellomycetes</taxon>
        <taxon>Tremellales</taxon>
        <taxon>Cryptococcaceae</taxon>
        <taxon>Cryptococcus</taxon>
    </lineage>
</organism>
<sequence>MGSPGARLMAFGNNVCQQLHDGPLMTMPTDVTRAFGDCIEILWWGWNATVYQNASGMLLGRGVPKPLVHEEGGRDQVDAARPVKILGCTHPQAFLNADGYVVAMENGTTSIRSWDDVVVTELGACYAYQKGLGVFYFDTLNHLLLDHNPFGPFKHPLIRQDTPLKLYAAESTVYFLTQHGTCHVLEAIDARALPPALRSTCQGPVQIQLVEELEGLGVTRIVPGSSNRFAALTEAGDAYILAPKIGLELLDVGDDVRLVGVGSDFDLVVTKDKIFVRGSSE</sequence>
<evidence type="ECO:0000313" key="2">
    <source>
        <dbReference type="Proteomes" id="UP000094065"/>
    </source>
</evidence>